<dbReference type="InterPro" id="IPR002048">
    <property type="entry name" value="EF_hand_dom"/>
</dbReference>
<protein>
    <recommendedName>
        <fullName evidence="1">Calmodulin</fullName>
    </recommendedName>
</protein>
<feature type="domain" description="EF-hand" evidence="5">
    <location>
        <begin position="40"/>
        <end position="75"/>
    </location>
</feature>
<accession>A0A9P8UWQ4</accession>
<keyword evidence="3" id="KW-0677">Repeat</keyword>
<reference evidence="6" key="1">
    <citation type="journal article" date="2021" name="Nat. Commun.">
        <title>Genetic determinants of endophytism in the Arabidopsis root mycobiome.</title>
        <authorList>
            <person name="Mesny F."/>
            <person name="Miyauchi S."/>
            <person name="Thiergart T."/>
            <person name="Pickel B."/>
            <person name="Atanasova L."/>
            <person name="Karlsson M."/>
            <person name="Huettel B."/>
            <person name="Barry K.W."/>
            <person name="Haridas S."/>
            <person name="Chen C."/>
            <person name="Bauer D."/>
            <person name="Andreopoulos W."/>
            <person name="Pangilinan J."/>
            <person name="LaButti K."/>
            <person name="Riley R."/>
            <person name="Lipzen A."/>
            <person name="Clum A."/>
            <person name="Drula E."/>
            <person name="Henrissat B."/>
            <person name="Kohler A."/>
            <person name="Grigoriev I.V."/>
            <person name="Martin F.M."/>
            <person name="Hacquard S."/>
        </authorList>
    </citation>
    <scope>NUCLEOTIDE SEQUENCE</scope>
    <source>
        <strain evidence="6">MPI-SDFR-AT-0073</strain>
    </source>
</reference>
<dbReference type="Gene3D" id="1.10.238.10">
    <property type="entry name" value="EF-hand"/>
    <property type="match status" value="2"/>
</dbReference>
<evidence type="ECO:0000259" key="5">
    <source>
        <dbReference type="PROSITE" id="PS50222"/>
    </source>
</evidence>
<keyword evidence="7" id="KW-1185">Reference proteome</keyword>
<dbReference type="OrthoDB" id="26525at2759"/>
<dbReference type="InterPro" id="IPR018247">
    <property type="entry name" value="EF_Hand_1_Ca_BS"/>
</dbReference>
<keyword evidence="2" id="KW-0479">Metal-binding</keyword>
<dbReference type="InterPro" id="IPR050230">
    <property type="entry name" value="CALM/Myosin/TropC-like"/>
</dbReference>
<keyword evidence="4" id="KW-0106">Calcium</keyword>
<feature type="domain" description="EF-hand" evidence="5">
    <location>
        <begin position="113"/>
        <end position="146"/>
    </location>
</feature>
<dbReference type="RefSeq" id="XP_045963748.1">
    <property type="nucleotide sequence ID" value="XM_046106238.1"/>
</dbReference>
<dbReference type="Proteomes" id="UP000758603">
    <property type="component" value="Unassembled WGS sequence"/>
</dbReference>
<comment type="caution">
    <text evidence="6">The sequence shown here is derived from an EMBL/GenBank/DDBJ whole genome shotgun (WGS) entry which is preliminary data.</text>
</comment>
<gene>
    <name evidence="6" type="ORF">BKA67DRAFT_652842</name>
</gene>
<feature type="domain" description="EF-hand" evidence="5">
    <location>
        <begin position="77"/>
        <end position="112"/>
    </location>
</feature>
<name>A0A9P8UWQ4_9PEZI</name>
<dbReference type="EMBL" id="JAGPXC010000001">
    <property type="protein sequence ID" value="KAH6659617.1"/>
    <property type="molecule type" value="Genomic_DNA"/>
</dbReference>
<dbReference type="PANTHER" id="PTHR23048">
    <property type="entry name" value="MYOSIN LIGHT CHAIN 1, 3"/>
    <property type="match status" value="1"/>
</dbReference>
<dbReference type="GO" id="GO:0005509">
    <property type="term" value="F:calcium ion binding"/>
    <property type="evidence" value="ECO:0007669"/>
    <property type="project" value="InterPro"/>
</dbReference>
<dbReference type="PROSITE" id="PS00018">
    <property type="entry name" value="EF_HAND_1"/>
    <property type="match status" value="4"/>
</dbReference>
<evidence type="ECO:0000313" key="7">
    <source>
        <dbReference type="Proteomes" id="UP000758603"/>
    </source>
</evidence>
<evidence type="ECO:0000256" key="3">
    <source>
        <dbReference type="ARBA" id="ARBA00022737"/>
    </source>
</evidence>
<feature type="domain" description="EF-hand" evidence="5">
    <location>
        <begin position="4"/>
        <end position="39"/>
    </location>
</feature>
<evidence type="ECO:0000256" key="4">
    <source>
        <dbReference type="ARBA" id="ARBA00022837"/>
    </source>
</evidence>
<dbReference type="GeneID" id="70135129"/>
<sequence length="146" mass="16327">MSREQIEQYKAAFDLFDKDSTGDITAEELGAVMKSLGLNPSEQELRDMVDEVDVDKNGSIDFDEFLKMMSMKVESTDVEKELKEAFKVFDRDNSGTISAEELRRVLSSLGENLTDAEIDEMLRSADTNGDGNIDYEEFASIMTGGK</sequence>
<evidence type="ECO:0000256" key="2">
    <source>
        <dbReference type="ARBA" id="ARBA00022723"/>
    </source>
</evidence>
<dbReference type="GO" id="GO:0016460">
    <property type="term" value="C:myosin II complex"/>
    <property type="evidence" value="ECO:0007669"/>
    <property type="project" value="TreeGrafter"/>
</dbReference>
<evidence type="ECO:0000313" key="6">
    <source>
        <dbReference type="EMBL" id="KAH6659617.1"/>
    </source>
</evidence>
<dbReference type="FunFam" id="1.10.238.10:FF:000251">
    <property type="entry name" value="Calmodulin-related protein 97A"/>
    <property type="match status" value="1"/>
</dbReference>
<dbReference type="FunFam" id="1.10.238.10:FF:000181">
    <property type="entry name" value="CALML5 isoform 1"/>
    <property type="match status" value="1"/>
</dbReference>
<organism evidence="6 7">
    <name type="scientific">Truncatella angustata</name>
    <dbReference type="NCBI Taxonomy" id="152316"/>
    <lineage>
        <taxon>Eukaryota</taxon>
        <taxon>Fungi</taxon>
        <taxon>Dikarya</taxon>
        <taxon>Ascomycota</taxon>
        <taxon>Pezizomycotina</taxon>
        <taxon>Sordariomycetes</taxon>
        <taxon>Xylariomycetidae</taxon>
        <taxon>Amphisphaeriales</taxon>
        <taxon>Sporocadaceae</taxon>
        <taxon>Truncatella</taxon>
    </lineage>
</organism>
<dbReference type="Pfam" id="PF13499">
    <property type="entry name" value="EF-hand_7"/>
    <property type="match status" value="2"/>
</dbReference>
<dbReference type="PROSITE" id="PS50222">
    <property type="entry name" value="EF_HAND_2"/>
    <property type="match status" value="4"/>
</dbReference>
<dbReference type="PANTHER" id="PTHR23048:SF0">
    <property type="entry name" value="CALMODULIN LIKE 3"/>
    <property type="match status" value="1"/>
</dbReference>
<dbReference type="CDD" id="cd00051">
    <property type="entry name" value="EFh"/>
    <property type="match status" value="1"/>
</dbReference>
<dbReference type="SMART" id="SM00054">
    <property type="entry name" value="EFh"/>
    <property type="match status" value="4"/>
</dbReference>
<dbReference type="InterPro" id="IPR011992">
    <property type="entry name" value="EF-hand-dom_pair"/>
</dbReference>
<dbReference type="AlphaFoldDB" id="A0A9P8UWQ4"/>
<evidence type="ECO:0000256" key="1">
    <source>
        <dbReference type="ARBA" id="ARBA00020786"/>
    </source>
</evidence>
<proteinExistence type="predicted"/>
<dbReference type="SUPFAM" id="SSF47473">
    <property type="entry name" value="EF-hand"/>
    <property type="match status" value="1"/>
</dbReference>